<reference evidence="4" key="2">
    <citation type="submission" date="2020-10" db="UniProtKB">
        <authorList>
            <consortium name="WormBaseParasite"/>
        </authorList>
    </citation>
    <scope>IDENTIFICATION</scope>
</reference>
<reference evidence="3" key="1">
    <citation type="journal article" date="2013" name="Genetics">
        <title>The draft genome and transcriptome of Panagrellus redivivus are shaped by the harsh demands of a free-living lifestyle.</title>
        <authorList>
            <person name="Srinivasan J."/>
            <person name="Dillman A.R."/>
            <person name="Macchietto M.G."/>
            <person name="Heikkinen L."/>
            <person name="Lakso M."/>
            <person name="Fracchia K.M."/>
            <person name="Antoshechkin I."/>
            <person name="Mortazavi A."/>
            <person name="Wong G."/>
            <person name="Sternberg P.W."/>
        </authorList>
    </citation>
    <scope>NUCLEOTIDE SEQUENCE [LARGE SCALE GENOMIC DNA]</scope>
    <source>
        <strain evidence="3">MT8872</strain>
    </source>
</reference>
<feature type="signal peptide" evidence="2">
    <location>
        <begin position="1"/>
        <end position="19"/>
    </location>
</feature>
<dbReference type="WBParaSite" id="Pan_g727.t1">
    <property type="protein sequence ID" value="Pan_g727.t1"/>
    <property type="gene ID" value="Pan_g727"/>
</dbReference>
<dbReference type="AlphaFoldDB" id="A0A7E4W6Q0"/>
<evidence type="ECO:0000313" key="4">
    <source>
        <dbReference type="WBParaSite" id="Pan_g727.t1"/>
    </source>
</evidence>
<feature type="chain" id="PRO_5028813495" evidence="2">
    <location>
        <begin position="20"/>
        <end position="166"/>
    </location>
</feature>
<keyword evidence="3" id="KW-1185">Reference proteome</keyword>
<organism evidence="3 4">
    <name type="scientific">Panagrellus redivivus</name>
    <name type="common">Microworm</name>
    <dbReference type="NCBI Taxonomy" id="6233"/>
    <lineage>
        <taxon>Eukaryota</taxon>
        <taxon>Metazoa</taxon>
        <taxon>Ecdysozoa</taxon>
        <taxon>Nematoda</taxon>
        <taxon>Chromadorea</taxon>
        <taxon>Rhabditida</taxon>
        <taxon>Tylenchina</taxon>
        <taxon>Panagrolaimomorpha</taxon>
        <taxon>Panagrolaimoidea</taxon>
        <taxon>Panagrolaimidae</taxon>
        <taxon>Panagrellus</taxon>
    </lineage>
</organism>
<accession>A0A7E4W6Q0</accession>
<protein>
    <submittedName>
        <fullName evidence="4">CX domain-containing protein</fullName>
    </submittedName>
</protein>
<evidence type="ECO:0000256" key="1">
    <source>
        <dbReference type="SAM" id="MobiDB-lite"/>
    </source>
</evidence>
<sequence>MDAFSGVLVLFCLFNGVNSEVWRVDYKLKFGKVNKDNSSRIDTMGTSDGNYYYFYNGTANSRIVSSAFGGNNNSQIPFPGGILPGGGGDLPQGPAPTPVQPGPPSPPYPPQQPIYIYPMPYPVYPVQQPPPHINVNLIPFPYGNPQFYNDNNSKNVYPQIPYPYPG</sequence>
<evidence type="ECO:0000313" key="3">
    <source>
        <dbReference type="Proteomes" id="UP000492821"/>
    </source>
</evidence>
<feature type="compositionally biased region" description="Pro residues" evidence="1">
    <location>
        <begin position="93"/>
        <end position="107"/>
    </location>
</feature>
<keyword evidence="2" id="KW-0732">Signal</keyword>
<dbReference type="Proteomes" id="UP000492821">
    <property type="component" value="Unassembled WGS sequence"/>
</dbReference>
<evidence type="ECO:0000256" key="2">
    <source>
        <dbReference type="SAM" id="SignalP"/>
    </source>
</evidence>
<proteinExistence type="predicted"/>
<name>A0A7E4W6Q0_PANRE</name>
<feature type="region of interest" description="Disordered" evidence="1">
    <location>
        <begin position="78"/>
        <end position="107"/>
    </location>
</feature>